<proteinExistence type="inferred from homology"/>
<accession>A0A226F6X2</accession>
<organism evidence="3 4">
    <name type="scientific">Folsomia candida</name>
    <name type="common">Springtail</name>
    <dbReference type="NCBI Taxonomy" id="158441"/>
    <lineage>
        <taxon>Eukaryota</taxon>
        <taxon>Metazoa</taxon>
        <taxon>Ecdysozoa</taxon>
        <taxon>Arthropoda</taxon>
        <taxon>Hexapoda</taxon>
        <taxon>Collembola</taxon>
        <taxon>Entomobryomorpha</taxon>
        <taxon>Isotomoidea</taxon>
        <taxon>Isotomidae</taxon>
        <taxon>Proisotominae</taxon>
        <taxon>Folsomia</taxon>
    </lineage>
</organism>
<name>A0A226F6X2_FOLCA</name>
<dbReference type="PANTHER" id="PTHR21255:SF7">
    <property type="entry name" value="DYNEIN LIGHT CHAIN TCTEX-TYPE PROTEIN 2B"/>
    <property type="match status" value="1"/>
</dbReference>
<dbReference type="InterPro" id="IPR038586">
    <property type="entry name" value="Tctex-1-like_sf"/>
</dbReference>
<dbReference type="GO" id="GO:0005737">
    <property type="term" value="C:cytoplasm"/>
    <property type="evidence" value="ECO:0007669"/>
    <property type="project" value="TreeGrafter"/>
</dbReference>
<sequence>MTPLTNSPISKFFPSSNPRNLSNFLVLILILISSSNWSDCKIRDSDPDNRKVDRHNNRQFNNGSIAFVQIPHSNPPTVRPPPYTISRDKCPVSSPRENWVNTLCGDLNTGFVPQNPLAHKFSDGGTYPFDIIKNKTLEFFRRALPILKNNKCEITKLLRHHFPHRNQRRGRRGIATRQPAYPSPLSDPYFPEDTSFYPDSPSPILSPSRKRRQYGPGPSHSNHNRFCENAMNYYNRLCKIYNAMWGKSPHKIQRETSMENRYYHPNQQQYNKGSGSPHHRSHLSRPSIDVTVIEPSNKAPKYLNTAPVTSQSSQNAVELPPTPCPSSAEYMTPVFARNHEGAWRYVVQIPKEGYFTQTVEVTKCLKSNCYYMDGSCKTSPRWQSLLVAELYYPDGFSSSKPLSSSGNSDFDRSGNDLTVGKSSSVRTKTDPAQCDGYHEGIGCYQVRLFYDWFLIPGSLRDKEEMADRELSTDELSSGQDSAGSVVGAGGPPPPSGGEDPGDFEYEGDDGVEIEGGFGTSLSEEQLGGLGDGDNKSTLFPTSLELQIADERGDSDEEGLEDGEISATTIRGAGDKVAASDAGTTKKKEMVTTLWPELEEKFRPADVQKLVEKIVKEKLDGQAYDADEMPRTIKVLSDLIHSKVRLLKYKRYKIITHVALGERRGGGITSVTRCIWDPMADCMATYSYLNETVFCCVTVYGIYYY</sequence>
<evidence type="ECO:0000313" key="3">
    <source>
        <dbReference type="EMBL" id="OXA64961.1"/>
    </source>
</evidence>
<feature type="compositionally biased region" description="Low complexity" evidence="2">
    <location>
        <begin position="398"/>
        <end position="408"/>
    </location>
</feature>
<dbReference type="Pfam" id="PF03645">
    <property type="entry name" value="Tctex-1"/>
    <property type="match status" value="1"/>
</dbReference>
<feature type="compositionally biased region" description="Basic residues" evidence="2">
    <location>
        <begin position="163"/>
        <end position="174"/>
    </location>
</feature>
<comment type="similarity">
    <text evidence="1">Belongs to the dynein light chain Tctex-type family.</text>
</comment>
<dbReference type="Gene3D" id="2.10.90.10">
    <property type="entry name" value="Cystine-knot cytokines"/>
    <property type="match status" value="1"/>
</dbReference>
<feature type="region of interest" description="Disordered" evidence="2">
    <location>
        <begin position="198"/>
        <end position="225"/>
    </location>
</feature>
<dbReference type="SUPFAM" id="SSF57501">
    <property type="entry name" value="Cystine-knot cytokines"/>
    <property type="match status" value="1"/>
</dbReference>
<keyword evidence="4" id="KW-1185">Reference proteome</keyword>
<feature type="compositionally biased region" description="Acidic residues" evidence="2">
    <location>
        <begin position="499"/>
        <end position="512"/>
    </location>
</feature>
<dbReference type="Gene3D" id="3.30.1140.40">
    <property type="entry name" value="Tctex-1"/>
    <property type="match status" value="1"/>
</dbReference>
<feature type="compositionally biased region" description="Low complexity" evidence="2">
    <location>
        <begin position="476"/>
        <end position="485"/>
    </location>
</feature>
<dbReference type="PANTHER" id="PTHR21255">
    <property type="entry name" value="T-COMPLEX-ASSOCIATED-TESTIS-EXPRESSED 1/ DYNEIN LIGHT CHAIN"/>
    <property type="match status" value="1"/>
</dbReference>
<dbReference type="GO" id="GO:0045505">
    <property type="term" value="F:dynein intermediate chain binding"/>
    <property type="evidence" value="ECO:0007669"/>
    <property type="project" value="TreeGrafter"/>
</dbReference>
<dbReference type="Proteomes" id="UP000198287">
    <property type="component" value="Unassembled WGS sequence"/>
</dbReference>
<reference evidence="3 4" key="1">
    <citation type="submission" date="2015-12" db="EMBL/GenBank/DDBJ databases">
        <title>The genome of Folsomia candida.</title>
        <authorList>
            <person name="Faddeeva A."/>
            <person name="Derks M.F."/>
            <person name="Anvar Y."/>
            <person name="Smit S."/>
            <person name="Van Straalen N."/>
            <person name="Roelofs D."/>
        </authorList>
    </citation>
    <scope>NUCLEOTIDE SEQUENCE [LARGE SCALE GENOMIC DNA]</scope>
    <source>
        <strain evidence="3 4">VU population</strain>
        <tissue evidence="3">Whole body</tissue>
    </source>
</reference>
<evidence type="ECO:0000256" key="1">
    <source>
        <dbReference type="ARBA" id="ARBA00005361"/>
    </source>
</evidence>
<comment type="caution">
    <text evidence="3">The sequence shown here is derived from an EMBL/GenBank/DDBJ whole genome shotgun (WGS) entry which is preliminary data.</text>
</comment>
<gene>
    <name evidence="3" type="ORF">Fcan01_02637</name>
</gene>
<evidence type="ECO:0000256" key="2">
    <source>
        <dbReference type="SAM" id="MobiDB-lite"/>
    </source>
</evidence>
<dbReference type="InterPro" id="IPR005334">
    <property type="entry name" value="Tctex-1-like"/>
</dbReference>
<feature type="region of interest" description="Disordered" evidence="2">
    <location>
        <begin position="163"/>
        <end position="185"/>
    </location>
</feature>
<dbReference type="AlphaFoldDB" id="A0A226F6X2"/>
<protein>
    <submittedName>
        <fullName evidence="3">Tctex1 domain-containing protein 2</fullName>
    </submittedName>
</protein>
<dbReference type="EMBL" id="LNIX01000001">
    <property type="protein sequence ID" value="OXA64961.1"/>
    <property type="molecule type" value="Genomic_DNA"/>
</dbReference>
<feature type="region of interest" description="Disordered" evidence="2">
    <location>
        <begin position="465"/>
        <end position="535"/>
    </location>
</feature>
<dbReference type="GO" id="GO:0005868">
    <property type="term" value="C:cytoplasmic dynein complex"/>
    <property type="evidence" value="ECO:0007669"/>
    <property type="project" value="TreeGrafter"/>
</dbReference>
<dbReference type="GO" id="GO:0007018">
    <property type="term" value="P:microtubule-based movement"/>
    <property type="evidence" value="ECO:0007669"/>
    <property type="project" value="TreeGrafter"/>
</dbReference>
<dbReference type="CDD" id="cd21459">
    <property type="entry name" value="DLC-like_TCTEX1D2"/>
    <property type="match status" value="1"/>
</dbReference>
<dbReference type="STRING" id="158441.A0A226F6X2"/>
<dbReference type="InterPro" id="IPR029034">
    <property type="entry name" value="Cystine-knot_cytokine"/>
</dbReference>
<dbReference type="OrthoDB" id="10260741at2759"/>
<feature type="region of interest" description="Disordered" evidence="2">
    <location>
        <begin position="398"/>
        <end position="431"/>
    </location>
</feature>
<evidence type="ECO:0000313" key="4">
    <source>
        <dbReference type="Proteomes" id="UP000198287"/>
    </source>
</evidence>